<gene>
    <name evidence="2" type="ORF">L9F63_016495</name>
</gene>
<sequence length="349" mass="41156">MDLIAWFQRDVLPAIASEYFGSNNYKVIKCEATSQDKGDDHFTSLTSFVNLVIKFDDKTPETHPMVLKLPPENPVFRKYMRTEPQFYNEVVMYTEAIPAMLEFIRSKCKLSTSEYEVFPKCYFGKWENMKGAVILEDMRNVGFRMCEERVVLDYGHCVVALKALGRYHAMSYGMKKLKSSSFYRLAKTFKETMFDTENFFQIIIARVVEYLERDKEFDNDTLQRFKDHIKDAEKLMLDLIKPKEPLAVLCHGDFCRNNVFFKYDNGKPCEIKFFDFQTVRYASPAIDLTFFCFLNTTSDFRWKHWDEVLGVYHRSLVESLADILGSSIVQVEKEYSFEKIKDEFRDYAF</sequence>
<dbReference type="InterPro" id="IPR015897">
    <property type="entry name" value="CHK_kinase-like"/>
</dbReference>
<proteinExistence type="predicted"/>
<protein>
    <recommendedName>
        <fullName evidence="1">CHK kinase-like domain-containing protein</fullName>
    </recommendedName>
</protein>
<dbReference type="Proteomes" id="UP001233999">
    <property type="component" value="Unassembled WGS sequence"/>
</dbReference>
<evidence type="ECO:0000313" key="3">
    <source>
        <dbReference type="Proteomes" id="UP001233999"/>
    </source>
</evidence>
<dbReference type="AlphaFoldDB" id="A0AAD8A0W5"/>
<feature type="domain" description="CHK kinase-like" evidence="1">
    <location>
        <begin position="133"/>
        <end position="322"/>
    </location>
</feature>
<keyword evidence="3" id="KW-1185">Reference proteome</keyword>
<reference evidence="2" key="1">
    <citation type="journal article" date="2023" name="IScience">
        <title>Live-bearing cockroach genome reveals convergent evolutionary mechanisms linked to viviparity in insects and beyond.</title>
        <authorList>
            <person name="Fouks B."/>
            <person name="Harrison M.C."/>
            <person name="Mikhailova A.A."/>
            <person name="Marchal E."/>
            <person name="English S."/>
            <person name="Carruthers M."/>
            <person name="Jennings E.C."/>
            <person name="Chiamaka E.L."/>
            <person name="Frigard R.A."/>
            <person name="Pippel M."/>
            <person name="Attardo G.M."/>
            <person name="Benoit J.B."/>
            <person name="Bornberg-Bauer E."/>
            <person name="Tobe S.S."/>
        </authorList>
    </citation>
    <scope>NUCLEOTIDE SEQUENCE</scope>
    <source>
        <strain evidence="2">Stay&amp;Tobe</strain>
    </source>
</reference>
<dbReference type="EMBL" id="JASPKZ010004214">
    <property type="protein sequence ID" value="KAJ9590464.1"/>
    <property type="molecule type" value="Genomic_DNA"/>
</dbReference>
<dbReference type="Gene3D" id="3.90.1200.10">
    <property type="match status" value="1"/>
</dbReference>
<organism evidence="2 3">
    <name type="scientific">Diploptera punctata</name>
    <name type="common">Pacific beetle cockroach</name>
    <dbReference type="NCBI Taxonomy" id="6984"/>
    <lineage>
        <taxon>Eukaryota</taxon>
        <taxon>Metazoa</taxon>
        <taxon>Ecdysozoa</taxon>
        <taxon>Arthropoda</taxon>
        <taxon>Hexapoda</taxon>
        <taxon>Insecta</taxon>
        <taxon>Pterygota</taxon>
        <taxon>Neoptera</taxon>
        <taxon>Polyneoptera</taxon>
        <taxon>Dictyoptera</taxon>
        <taxon>Blattodea</taxon>
        <taxon>Blaberoidea</taxon>
        <taxon>Blaberidae</taxon>
        <taxon>Diplopterinae</taxon>
        <taxon>Diploptera</taxon>
    </lineage>
</organism>
<name>A0AAD8A0W5_DIPPU</name>
<evidence type="ECO:0000259" key="1">
    <source>
        <dbReference type="SMART" id="SM00587"/>
    </source>
</evidence>
<dbReference type="InterPro" id="IPR004119">
    <property type="entry name" value="EcKL"/>
</dbReference>
<accession>A0AAD8A0W5</accession>
<dbReference type="PANTHER" id="PTHR11012:SF8">
    <property type="entry name" value="JUVENILE HORMONE-INDUCIBLE PROTEIN 26"/>
    <property type="match status" value="1"/>
</dbReference>
<reference evidence="2" key="2">
    <citation type="submission" date="2023-05" db="EMBL/GenBank/DDBJ databases">
        <authorList>
            <person name="Fouks B."/>
        </authorList>
    </citation>
    <scope>NUCLEOTIDE SEQUENCE</scope>
    <source>
        <strain evidence="2">Stay&amp;Tobe</strain>
        <tissue evidence="2">Testes</tissue>
    </source>
</reference>
<dbReference type="PANTHER" id="PTHR11012">
    <property type="entry name" value="PROTEIN KINASE-LIKE DOMAIN-CONTAINING"/>
    <property type="match status" value="1"/>
</dbReference>
<dbReference type="Pfam" id="PF02958">
    <property type="entry name" value="EcKL"/>
    <property type="match status" value="1"/>
</dbReference>
<dbReference type="SMART" id="SM00587">
    <property type="entry name" value="CHK"/>
    <property type="match status" value="1"/>
</dbReference>
<dbReference type="InterPro" id="IPR011009">
    <property type="entry name" value="Kinase-like_dom_sf"/>
</dbReference>
<dbReference type="SUPFAM" id="SSF56112">
    <property type="entry name" value="Protein kinase-like (PK-like)"/>
    <property type="match status" value="1"/>
</dbReference>
<comment type="caution">
    <text evidence="2">The sequence shown here is derived from an EMBL/GenBank/DDBJ whole genome shotgun (WGS) entry which is preliminary data.</text>
</comment>
<evidence type="ECO:0000313" key="2">
    <source>
        <dbReference type="EMBL" id="KAJ9590464.1"/>
    </source>
</evidence>